<dbReference type="EMBL" id="CAEZYR010000004">
    <property type="protein sequence ID" value="CAB4726782.1"/>
    <property type="molecule type" value="Genomic_DNA"/>
</dbReference>
<feature type="domain" description="Luciferase-like" evidence="5">
    <location>
        <begin position="24"/>
        <end position="238"/>
    </location>
</feature>
<dbReference type="EMBL" id="CAFBMH010000001">
    <property type="protein sequence ID" value="CAB4888370.1"/>
    <property type="molecule type" value="Genomic_DNA"/>
</dbReference>
<dbReference type="InterPro" id="IPR011251">
    <property type="entry name" value="Luciferase-like_dom"/>
</dbReference>
<reference evidence="6" key="1">
    <citation type="submission" date="2020-05" db="EMBL/GenBank/DDBJ databases">
        <authorList>
            <person name="Chiriac C."/>
            <person name="Salcher M."/>
            <person name="Ghai R."/>
            <person name="Kavagutti S V."/>
        </authorList>
    </citation>
    <scope>NUCLEOTIDE SEQUENCE</scope>
</reference>
<evidence type="ECO:0000313" key="6">
    <source>
        <dbReference type="EMBL" id="CAB4726782.1"/>
    </source>
</evidence>
<evidence type="ECO:0000313" key="9">
    <source>
        <dbReference type="EMBL" id="CAB5003014.1"/>
    </source>
</evidence>
<evidence type="ECO:0000256" key="4">
    <source>
        <dbReference type="ARBA" id="ARBA00023033"/>
    </source>
</evidence>
<dbReference type="PANTHER" id="PTHR42847">
    <property type="entry name" value="ALKANESULFONATE MONOOXYGENASE"/>
    <property type="match status" value="1"/>
</dbReference>
<evidence type="ECO:0000256" key="1">
    <source>
        <dbReference type="ARBA" id="ARBA00022630"/>
    </source>
</evidence>
<evidence type="ECO:0000259" key="5">
    <source>
        <dbReference type="Pfam" id="PF00296"/>
    </source>
</evidence>
<keyword evidence="1" id="KW-0285">Flavoprotein</keyword>
<sequence>MGSIVPAGQLVWGTQMPIQMHSLSRREEWEPAAPVRELVAVAKAADDAGAFFVGVCDHVALPYDAYTEKMSPTWYDTVATLGYLAAHTDHVRLLASVVIAAYRHPLVISKAFSTLDHLSEGRAVLGVGAGHVAGEFAALGVDFAKRGEITDETIDAVRGAFQNEYSEHHGAHFDYGPVGQGPRPVAGDVPIWIGGSSKPALRRVAERGDGWIPQGTPRAEMRACVDYIHAHRDKTRPGAALDLGFFPENIYVGRAGWDIGPTALTGDPEPIAESLREASDLGCNALHIRLRSRSASELCDQLAAFGRDVAPLLN</sequence>
<dbReference type="InterPro" id="IPR050172">
    <property type="entry name" value="SsuD_RutA_monooxygenase"/>
</dbReference>
<dbReference type="PANTHER" id="PTHR42847:SF4">
    <property type="entry name" value="ALKANESULFONATE MONOOXYGENASE-RELATED"/>
    <property type="match status" value="1"/>
</dbReference>
<protein>
    <submittedName>
        <fullName evidence="6">Unannotated protein</fullName>
    </submittedName>
</protein>
<keyword evidence="2" id="KW-0288">FMN</keyword>
<dbReference type="NCBIfam" id="TIGR03619">
    <property type="entry name" value="F420_Rv2161c"/>
    <property type="match status" value="1"/>
</dbReference>
<keyword evidence="3" id="KW-0560">Oxidoreductase</keyword>
<dbReference type="SUPFAM" id="SSF51679">
    <property type="entry name" value="Bacterial luciferase-like"/>
    <property type="match status" value="1"/>
</dbReference>
<dbReference type="AlphaFoldDB" id="A0A6J6RWI1"/>
<keyword evidence="4" id="KW-0503">Monooxygenase</keyword>
<evidence type="ECO:0000256" key="3">
    <source>
        <dbReference type="ARBA" id="ARBA00023002"/>
    </source>
</evidence>
<proteinExistence type="predicted"/>
<dbReference type="Pfam" id="PF00296">
    <property type="entry name" value="Bac_luciferase"/>
    <property type="match status" value="1"/>
</dbReference>
<dbReference type="GO" id="GO:0046306">
    <property type="term" value="P:alkanesulfonate catabolic process"/>
    <property type="evidence" value="ECO:0007669"/>
    <property type="project" value="TreeGrafter"/>
</dbReference>
<dbReference type="EMBL" id="CAFBOS010000109">
    <property type="protein sequence ID" value="CAB5003014.1"/>
    <property type="molecule type" value="Genomic_DNA"/>
</dbReference>
<evidence type="ECO:0000313" key="8">
    <source>
        <dbReference type="EMBL" id="CAB4888370.1"/>
    </source>
</evidence>
<evidence type="ECO:0000256" key="2">
    <source>
        <dbReference type="ARBA" id="ARBA00022643"/>
    </source>
</evidence>
<dbReference type="Gene3D" id="3.20.20.30">
    <property type="entry name" value="Luciferase-like domain"/>
    <property type="match status" value="1"/>
</dbReference>
<evidence type="ECO:0000313" key="7">
    <source>
        <dbReference type="EMBL" id="CAB4813206.1"/>
    </source>
</evidence>
<dbReference type="GO" id="GO:0008726">
    <property type="term" value="F:alkanesulfonate monooxygenase activity"/>
    <property type="evidence" value="ECO:0007669"/>
    <property type="project" value="TreeGrafter"/>
</dbReference>
<accession>A0A6J6RWI1</accession>
<organism evidence="6">
    <name type="scientific">freshwater metagenome</name>
    <dbReference type="NCBI Taxonomy" id="449393"/>
    <lineage>
        <taxon>unclassified sequences</taxon>
        <taxon>metagenomes</taxon>
        <taxon>ecological metagenomes</taxon>
    </lineage>
</organism>
<dbReference type="InterPro" id="IPR019921">
    <property type="entry name" value="Lucif-like_OxRdtase_Rv2161c"/>
</dbReference>
<dbReference type="EMBL" id="CAFABA010000003">
    <property type="protein sequence ID" value="CAB4813206.1"/>
    <property type="molecule type" value="Genomic_DNA"/>
</dbReference>
<gene>
    <name evidence="6" type="ORF">UFOPK2754_00205</name>
    <name evidence="7" type="ORF">UFOPK3139_00160</name>
    <name evidence="8" type="ORF">UFOPK3543_00024</name>
    <name evidence="9" type="ORF">UFOPK3967_01751</name>
</gene>
<name>A0A6J6RWI1_9ZZZZ</name>
<dbReference type="InterPro" id="IPR036661">
    <property type="entry name" value="Luciferase-like_sf"/>
</dbReference>